<organism evidence="1">
    <name type="scientific">uncultured Lysobacter sp</name>
    <dbReference type="NCBI Taxonomy" id="271060"/>
    <lineage>
        <taxon>Bacteria</taxon>
        <taxon>Pseudomonadati</taxon>
        <taxon>Pseudomonadota</taxon>
        <taxon>Gammaproteobacteria</taxon>
        <taxon>Lysobacterales</taxon>
        <taxon>Lysobacteraceae</taxon>
        <taxon>Lysobacter</taxon>
        <taxon>environmental samples</taxon>
    </lineage>
</organism>
<dbReference type="EMBL" id="CADCUA010000259">
    <property type="protein sequence ID" value="CAA9315268.1"/>
    <property type="molecule type" value="Genomic_DNA"/>
</dbReference>
<proteinExistence type="predicted"/>
<dbReference type="AlphaFoldDB" id="A0A6J4KTY0"/>
<reference evidence="1" key="1">
    <citation type="submission" date="2020-02" db="EMBL/GenBank/DDBJ databases">
        <authorList>
            <person name="Meier V. D."/>
        </authorList>
    </citation>
    <scope>NUCLEOTIDE SEQUENCE</scope>
    <source>
        <strain evidence="1">AVDCRST_MAG71</strain>
    </source>
</reference>
<evidence type="ECO:0000313" key="1">
    <source>
        <dbReference type="EMBL" id="CAA9315268.1"/>
    </source>
</evidence>
<protein>
    <submittedName>
        <fullName evidence="1">Uncharacterized protein</fullName>
    </submittedName>
</protein>
<feature type="non-terminal residue" evidence="1">
    <location>
        <position position="1"/>
    </location>
</feature>
<name>A0A6J4KTY0_9GAMM</name>
<feature type="non-terminal residue" evidence="1">
    <location>
        <position position="80"/>
    </location>
</feature>
<sequence length="80" mass="8956">CLAHSAISSRKVTWPSTWARARTSGRYVQRSQRTLPLTGRLSTVDCLQVPLSQVKSRCFATPTRCRRTGSWQCCLQSAEA</sequence>
<gene>
    <name evidence="1" type="ORF">AVDCRST_MAG71-961</name>
</gene>
<accession>A0A6J4KTY0</accession>